<dbReference type="InterPro" id="IPR003594">
    <property type="entry name" value="HATPase_dom"/>
</dbReference>
<keyword evidence="12" id="KW-1185">Reference proteome</keyword>
<dbReference type="SUPFAM" id="SSF158472">
    <property type="entry name" value="HAMP domain-like"/>
    <property type="match status" value="1"/>
</dbReference>
<dbReference type="Gene3D" id="3.30.450.20">
    <property type="entry name" value="PAS domain"/>
    <property type="match status" value="1"/>
</dbReference>
<sequence>MNVIAMLRSFKWRIMLYFGVATTVIFAVGLVMIQWQITNTNIPLTEKANQQVISAKADELGGWIQKRVSELRIITEVPEITEMDRGRFQDFLREMDQSHKKDYESFALVDTEGKAWVTNDTFIDVSDRPYFEEIKKPEKDYAISDPILSHSNQEPIIVIIHKIYRDQEVVGYVNGAIYLENFSRIAKEITMYDGNAWLVDSKGQLFSPEAKPYDGGAKSPYLSPEGREIIHASIPNTRGWSLGIDFSTDLMRADTNRLLYLVFLLGGVMIVMLFVVSWVLAKSITDPIRRLQNQMALVQQGNFDVFCDLKRKDEIGLLGKRFNQMIAEIKRLSQLFRKEQKEKRQAELGILHAQIQPHFLYNTLDAIRWSIIENEKNQSVELLEVLSTYYRIGLNHGEEWVSLEKELDHIEAYLRLIQARYEDRLDYRLRYDEELLNCKVLKLTLQPLVENAVLHGFKQRKDQSFTIVVHIFKEGGELIMSIEDTGPWISENNLEKIKNNLSGKRRMDEEKGFGLYSTNRRVQLTFGEDYGLSFRRKRDKTIVEVRHPCITEETETEPLKKR</sequence>
<comment type="caution">
    <text evidence="11">The sequence shown here is derived from an EMBL/GenBank/DDBJ whole genome shotgun (WGS) entry which is preliminary data.</text>
</comment>
<evidence type="ECO:0000256" key="1">
    <source>
        <dbReference type="ARBA" id="ARBA00004651"/>
    </source>
</evidence>
<evidence type="ECO:0000256" key="5">
    <source>
        <dbReference type="ARBA" id="ARBA00022692"/>
    </source>
</evidence>
<dbReference type="Pfam" id="PF02518">
    <property type="entry name" value="HATPase_c"/>
    <property type="match status" value="1"/>
</dbReference>
<dbReference type="Pfam" id="PF02743">
    <property type="entry name" value="dCache_1"/>
    <property type="match status" value="1"/>
</dbReference>
<accession>A0AA43XMC4</accession>
<dbReference type="InterPro" id="IPR003660">
    <property type="entry name" value="HAMP_dom"/>
</dbReference>
<dbReference type="InterPro" id="IPR050640">
    <property type="entry name" value="Bact_2-comp_sensor_kinase"/>
</dbReference>
<keyword evidence="4" id="KW-0808">Transferase</keyword>
<dbReference type="CDD" id="cd12914">
    <property type="entry name" value="PDC1_DGC_like"/>
    <property type="match status" value="1"/>
</dbReference>
<keyword evidence="7 9" id="KW-1133">Transmembrane helix</keyword>
<evidence type="ECO:0000256" key="9">
    <source>
        <dbReference type="SAM" id="Phobius"/>
    </source>
</evidence>
<protein>
    <submittedName>
        <fullName evidence="11">HAMP domain-containing protein</fullName>
    </submittedName>
</protein>
<feature type="transmembrane region" description="Helical" evidence="9">
    <location>
        <begin position="258"/>
        <end position="281"/>
    </location>
</feature>
<dbReference type="Gene3D" id="6.10.340.10">
    <property type="match status" value="1"/>
</dbReference>
<dbReference type="GO" id="GO:0005886">
    <property type="term" value="C:plasma membrane"/>
    <property type="evidence" value="ECO:0007669"/>
    <property type="project" value="UniProtKB-SubCell"/>
</dbReference>
<dbReference type="Proteomes" id="UP000449710">
    <property type="component" value="Unassembled WGS sequence"/>
</dbReference>
<dbReference type="SUPFAM" id="SSF103190">
    <property type="entry name" value="Sensory domain-like"/>
    <property type="match status" value="1"/>
</dbReference>
<organism evidence="11 12">
    <name type="scientific">Isachenkonia alkalipeptolytica</name>
    <dbReference type="NCBI Taxonomy" id="2565777"/>
    <lineage>
        <taxon>Bacteria</taxon>
        <taxon>Bacillati</taxon>
        <taxon>Bacillota</taxon>
        <taxon>Clostridia</taxon>
        <taxon>Eubacteriales</taxon>
        <taxon>Clostridiaceae</taxon>
        <taxon>Isachenkonia</taxon>
    </lineage>
</organism>
<dbReference type="PROSITE" id="PS50885">
    <property type="entry name" value="HAMP"/>
    <property type="match status" value="1"/>
</dbReference>
<dbReference type="GO" id="GO:0000155">
    <property type="term" value="F:phosphorelay sensor kinase activity"/>
    <property type="evidence" value="ECO:0007669"/>
    <property type="project" value="InterPro"/>
</dbReference>
<dbReference type="Gene3D" id="3.30.565.10">
    <property type="entry name" value="Histidine kinase-like ATPase, C-terminal domain"/>
    <property type="match status" value="1"/>
</dbReference>
<evidence type="ECO:0000313" key="11">
    <source>
        <dbReference type="EMBL" id="NBG89350.1"/>
    </source>
</evidence>
<dbReference type="SUPFAM" id="SSF55874">
    <property type="entry name" value="ATPase domain of HSP90 chaperone/DNA topoisomerase II/histidine kinase"/>
    <property type="match status" value="1"/>
</dbReference>
<dbReference type="SMART" id="SM00304">
    <property type="entry name" value="HAMP"/>
    <property type="match status" value="1"/>
</dbReference>
<dbReference type="InterPro" id="IPR036890">
    <property type="entry name" value="HATPase_C_sf"/>
</dbReference>
<keyword evidence="3" id="KW-0597">Phosphoprotein</keyword>
<evidence type="ECO:0000256" key="3">
    <source>
        <dbReference type="ARBA" id="ARBA00022553"/>
    </source>
</evidence>
<name>A0AA43XMC4_9CLOT</name>
<dbReference type="PANTHER" id="PTHR34220">
    <property type="entry name" value="SENSOR HISTIDINE KINASE YPDA"/>
    <property type="match status" value="1"/>
</dbReference>
<dbReference type="InterPro" id="IPR010559">
    <property type="entry name" value="Sig_transdc_His_kin_internal"/>
</dbReference>
<evidence type="ECO:0000256" key="2">
    <source>
        <dbReference type="ARBA" id="ARBA00022475"/>
    </source>
</evidence>
<feature type="transmembrane region" description="Helical" evidence="9">
    <location>
        <begin position="12"/>
        <end position="35"/>
    </location>
</feature>
<evidence type="ECO:0000256" key="7">
    <source>
        <dbReference type="ARBA" id="ARBA00022989"/>
    </source>
</evidence>
<proteinExistence type="predicted"/>
<keyword evidence="2" id="KW-1003">Cell membrane</keyword>
<dbReference type="CDD" id="cd06225">
    <property type="entry name" value="HAMP"/>
    <property type="match status" value="1"/>
</dbReference>
<dbReference type="Pfam" id="PF06580">
    <property type="entry name" value="His_kinase"/>
    <property type="match status" value="1"/>
</dbReference>
<dbReference type="Pfam" id="PF00672">
    <property type="entry name" value="HAMP"/>
    <property type="match status" value="1"/>
</dbReference>
<evidence type="ECO:0000259" key="10">
    <source>
        <dbReference type="PROSITE" id="PS50885"/>
    </source>
</evidence>
<gene>
    <name evidence="11" type="ORF">ISALK_12695</name>
</gene>
<feature type="domain" description="HAMP" evidence="10">
    <location>
        <begin position="282"/>
        <end position="334"/>
    </location>
</feature>
<reference evidence="11 12" key="1">
    <citation type="submission" date="2019-04" db="EMBL/GenBank/DDBJ databases">
        <title>Isachenkonia alkalipeptolytica gen. nov. sp. nov. a new anaerobic, alkiliphilic organothrophic bacterium capable to reduce synthesized ferrihydrite isolated from a soda lake.</title>
        <authorList>
            <person name="Toshchakov S.V."/>
            <person name="Zavarzina D.G."/>
            <person name="Zhilina T.N."/>
            <person name="Kostrikina N.A."/>
            <person name="Kublanov I.V."/>
        </authorList>
    </citation>
    <scope>NUCLEOTIDE SEQUENCE [LARGE SCALE GENOMIC DNA]</scope>
    <source>
        <strain evidence="11 12">Z-1701</strain>
    </source>
</reference>
<keyword evidence="5 9" id="KW-0812">Transmembrane</keyword>
<keyword evidence="8 9" id="KW-0472">Membrane</keyword>
<dbReference type="PANTHER" id="PTHR34220:SF7">
    <property type="entry name" value="SENSOR HISTIDINE KINASE YPDA"/>
    <property type="match status" value="1"/>
</dbReference>
<dbReference type="InterPro" id="IPR033479">
    <property type="entry name" value="dCache_1"/>
</dbReference>
<dbReference type="AlphaFoldDB" id="A0AA43XMC4"/>
<evidence type="ECO:0000256" key="8">
    <source>
        <dbReference type="ARBA" id="ARBA00023136"/>
    </source>
</evidence>
<evidence type="ECO:0000313" key="12">
    <source>
        <dbReference type="Proteomes" id="UP000449710"/>
    </source>
</evidence>
<keyword evidence="6" id="KW-0418">Kinase</keyword>
<comment type="subcellular location">
    <subcellularLocation>
        <location evidence="1">Cell membrane</location>
        <topology evidence="1">Multi-pass membrane protein</topology>
    </subcellularLocation>
</comment>
<evidence type="ECO:0000256" key="6">
    <source>
        <dbReference type="ARBA" id="ARBA00022777"/>
    </source>
</evidence>
<dbReference type="RefSeq" id="WP_160722925.1">
    <property type="nucleotide sequence ID" value="NZ_SUMG01000022.1"/>
</dbReference>
<evidence type="ECO:0000256" key="4">
    <source>
        <dbReference type="ARBA" id="ARBA00022679"/>
    </source>
</evidence>
<dbReference type="InterPro" id="IPR029151">
    <property type="entry name" value="Sensor-like_sf"/>
</dbReference>
<dbReference type="EMBL" id="SUMG01000022">
    <property type="protein sequence ID" value="NBG89350.1"/>
    <property type="molecule type" value="Genomic_DNA"/>
</dbReference>